<dbReference type="Gene3D" id="3.40.50.11940">
    <property type="match status" value="2"/>
</dbReference>
<protein>
    <submittedName>
        <fullName evidence="1">Type II-A CRISPR-associated protein Csn2</fullName>
    </submittedName>
</protein>
<dbReference type="EMBL" id="DVOT01000041">
    <property type="protein sequence ID" value="HIV26747.1"/>
    <property type="molecule type" value="Genomic_DNA"/>
</dbReference>
<dbReference type="InterPro" id="IPR038600">
    <property type="entry name" value="Csn2_sf"/>
</dbReference>
<dbReference type="InterPro" id="IPR010146">
    <property type="entry name" value="CRISPR-assoc_prot_Csn2-typ"/>
</dbReference>
<proteinExistence type="predicted"/>
<dbReference type="Proteomes" id="UP000886884">
    <property type="component" value="Unassembled WGS sequence"/>
</dbReference>
<name>A0A9D1P637_9FIRM</name>
<dbReference type="Pfam" id="PF09711">
    <property type="entry name" value="Cas_Csn2"/>
    <property type="match status" value="1"/>
</dbReference>
<dbReference type="AlphaFoldDB" id="A0A9D1P637"/>
<reference evidence="1" key="2">
    <citation type="journal article" date="2021" name="PeerJ">
        <title>Extensive microbial diversity within the chicken gut microbiome revealed by metagenomics and culture.</title>
        <authorList>
            <person name="Gilroy R."/>
            <person name="Ravi A."/>
            <person name="Getino M."/>
            <person name="Pursley I."/>
            <person name="Horton D.L."/>
            <person name="Alikhan N.F."/>
            <person name="Baker D."/>
            <person name="Gharbi K."/>
            <person name="Hall N."/>
            <person name="Watson M."/>
            <person name="Adriaenssens E.M."/>
            <person name="Foster-Nyarko E."/>
            <person name="Jarju S."/>
            <person name="Secka A."/>
            <person name="Antonio M."/>
            <person name="Oren A."/>
            <person name="Chaudhuri R.R."/>
            <person name="La Ragione R."/>
            <person name="Hildebrand F."/>
            <person name="Pallen M.J."/>
        </authorList>
    </citation>
    <scope>NUCLEOTIDE SEQUENCE</scope>
    <source>
        <strain evidence="1">CHK183-6373</strain>
    </source>
</reference>
<reference evidence="1" key="1">
    <citation type="submission" date="2020-10" db="EMBL/GenBank/DDBJ databases">
        <authorList>
            <person name="Gilroy R."/>
        </authorList>
    </citation>
    <scope>NUCLEOTIDE SEQUENCE</scope>
    <source>
        <strain evidence="1">CHK183-6373</strain>
    </source>
</reference>
<evidence type="ECO:0000313" key="2">
    <source>
        <dbReference type="Proteomes" id="UP000886884"/>
    </source>
</evidence>
<evidence type="ECO:0000313" key="1">
    <source>
        <dbReference type="EMBL" id="HIV26747.1"/>
    </source>
</evidence>
<dbReference type="NCBIfam" id="TIGR01866">
    <property type="entry name" value="cas_Csn2"/>
    <property type="match status" value="1"/>
</dbReference>
<gene>
    <name evidence="1" type="primary">csn2</name>
    <name evidence="1" type="ORF">IAA64_02165</name>
</gene>
<comment type="caution">
    <text evidence="1">The sequence shown here is derived from an EMBL/GenBank/DDBJ whole genome shotgun (WGS) entry which is preliminary data.</text>
</comment>
<accession>A0A9D1P637</accession>
<sequence>MKLAHPLLSSPIVFCENQIPVLVLENAAAFREFAVELLQQSEGQEGAFVLSRADRCLDCAEHLNVFLDFLHPPELEKRLQSKLITALLREAQETLAGETLQFSRAVQEYMGKLAALADYPVAFEQSENLPALLKAMDFRADLSGLSACEALLEQMTLLHSLAKDQCFVLVNAKAFFSAAELEKLYKMARYRKLCLLLLEPRAETILPGEEIRLFDEDLCELNLDSGP</sequence>
<organism evidence="1 2">
    <name type="scientific">Candidatus Ornithocaccomicrobium faecavium</name>
    <dbReference type="NCBI Taxonomy" id="2840890"/>
    <lineage>
        <taxon>Bacteria</taxon>
        <taxon>Bacillati</taxon>
        <taxon>Bacillota</taxon>
        <taxon>Clostridia</taxon>
        <taxon>Candidatus Ornithocaccomicrobium</taxon>
    </lineage>
</organism>